<keyword evidence="3" id="KW-0328">Glycosyltransferase</keyword>
<dbReference type="InterPro" id="IPR008631">
    <property type="entry name" value="Glycogen_synth"/>
</dbReference>
<gene>
    <name evidence="6" type="primary">glgP</name>
    <name evidence="6" type="ORF">IAC08_00145</name>
</gene>
<dbReference type="InterPro" id="IPR052182">
    <property type="entry name" value="Glycogen/Maltodextrin_Phosph"/>
</dbReference>
<dbReference type="InterPro" id="IPR011834">
    <property type="entry name" value="Agluc_phsphrylas"/>
</dbReference>
<comment type="catalytic activity">
    <reaction evidence="1">
        <text>[(1-&gt;4)-alpha-D-glucosyl](n) + phosphate = [(1-&gt;4)-alpha-D-glucosyl](n-1) + alpha-D-glucose 1-phosphate</text>
        <dbReference type="Rhea" id="RHEA:41732"/>
        <dbReference type="Rhea" id="RHEA-COMP:9584"/>
        <dbReference type="Rhea" id="RHEA-COMP:9586"/>
        <dbReference type="ChEBI" id="CHEBI:15444"/>
        <dbReference type="ChEBI" id="CHEBI:43474"/>
        <dbReference type="ChEBI" id="CHEBI:58601"/>
        <dbReference type="EC" id="2.4.1.1"/>
    </reaction>
</comment>
<dbReference type="GO" id="GO:0004373">
    <property type="term" value="F:alpha-1,4-glucan glucosyltransferase (UDP-glucose donor) activity"/>
    <property type="evidence" value="ECO:0007669"/>
    <property type="project" value="InterPro"/>
</dbReference>
<keyword evidence="2" id="KW-0021">Allosteric enzyme</keyword>
<dbReference type="EMBL" id="JADIMK010000002">
    <property type="protein sequence ID" value="MBO8454804.1"/>
    <property type="molecule type" value="Genomic_DNA"/>
</dbReference>
<evidence type="ECO:0000313" key="6">
    <source>
        <dbReference type="EMBL" id="MBO8454804.1"/>
    </source>
</evidence>
<evidence type="ECO:0000313" key="7">
    <source>
        <dbReference type="Proteomes" id="UP000823617"/>
    </source>
</evidence>
<dbReference type="Pfam" id="PF05693">
    <property type="entry name" value="Glycogen_syn"/>
    <property type="match status" value="2"/>
</dbReference>
<dbReference type="PANTHER" id="PTHR42655:SF1">
    <property type="entry name" value="GLYCOGEN PHOSPHORYLASE"/>
    <property type="match status" value="1"/>
</dbReference>
<dbReference type="GO" id="GO:0030170">
    <property type="term" value="F:pyridoxal phosphate binding"/>
    <property type="evidence" value="ECO:0007669"/>
    <property type="project" value="InterPro"/>
</dbReference>
<reference evidence="6" key="2">
    <citation type="journal article" date="2021" name="PeerJ">
        <title>Extensive microbial diversity within the chicken gut microbiome revealed by metagenomics and culture.</title>
        <authorList>
            <person name="Gilroy R."/>
            <person name="Ravi A."/>
            <person name="Getino M."/>
            <person name="Pursley I."/>
            <person name="Horton D.L."/>
            <person name="Alikhan N.F."/>
            <person name="Baker D."/>
            <person name="Gharbi K."/>
            <person name="Hall N."/>
            <person name="Watson M."/>
            <person name="Adriaenssens E.M."/>
            <person name="Foster-Nyarko E."/>
            <person name="Jarju S."/>
            <person name="Secka A."/>
            <person name="Antonio M."/>
            <person name="Oren A."/>
            <person name="Chaudhuri R.R."/>
            <person name="La Ragione R."/>
            <person name="Hildebrand F."/>
            <person name="Pallen M.J."/>
        </authorList>
    </citation>
    <scope>NUCLEOTIDE SEQUENCE</scope>
    <source>
        <strain evidence="6">B1-3475</strain>
    </source>
</reference>
<comment type="caution">
    <text evidence="6">The sequence shown here is derived from an EMBL/GenBank/DDBJ whole genome shotgun (WGS) entry which is preliminary data.</text>
</comment>
<accession>A0A9D9MY77</accession>
<dbReference type="GO" id="GO:0005978">
    <property type="term" value="P:glycogen biosynthetic process"/>
    <property type="evidence" value="ECO:0007669"/>
    <property type="project" value="InterPro"/>
</dbReference>
<name>A0A9D9MY77_9BACT</name>
<evidence type="ECO:0000256" key="1">
    <source>
        <dbReference type="ARBA" id="ARBA00001275"/>
    </source>
</evidence>
<organism evidence="6 7">
    <name type="scientific">Candidatus Cryptobacteroides intestinigallinarum</name>
    <dbReference type="NCBI Taxonomy" id="2840767"/>
    <lineage>
        <taxon>Bacteria</taxon>
        <taxon>Pseudomonadati</taxon>
        <taxon>Bacteroidota</taxon>
        <taxon>Bacteroidia</taxon>
        <taxon>Bacteroidales</taxon>
        <taxon>Candidatus Cryptobacteroides</taxon>
    </lineage>
</organism>
<dbReference type="Gene3D" id="3.40.50.2000">
    <property type="entry name" value="Glycogen Phosphorylase B"/>
    <property type="match status" value="3"/>
</dbReference>
<feature type="non-terminal residue" evidence="6">
    <location>
        <position position="926"/>
    </location>
</feature>
<dbReference type="GO" id="GO:0004645">
    <property type="term" value="F:1,4-alpha-oligoglucan phosphorylase activity"/>
    <property type="evidence" value="ECO:0007669"/>
    <property type="project" value="UniProtKB-EC"/>
</dbReference>
<reference evidence="6" key="1">
    <citation type="submission" date="2020-10" db="EMBL/GenBank/DDBJ databases">
        <authorList>
            <person name="Gilroy R."/>
        </authorList>
    </citation>
    <scope>NUCLEOTIDE SEQUENCE</scope>
    <source>
        <strain evidence="6">B1-3475</strain>
    </source>
</reference>
<proteinExistence type="predicted"/>
<feature type="domain" description="DUF3417" evidence="5">
    <location>
        <begin position="579"/>
        <end position="680"/>
    </location>
</feature>
<dbReference type="Pfam" id="PF11897">
    <property type="entry name" value="DUF3417"/>
    <property type="match status" value="1"/>
</dbReference>
<dbReference type="PANTHER" id="PTHR42655">
    <property type="entry name" value="GLYCOGEN PHOSPHORYLASE"/>
    <property type="match status" value="1"/>
</dbReference>
<dbReference type="InterPro" id="IPR024517">
    <property type="entry name" value="Glycogen_phosphorylase_DUF3417"/>
</dbReference>
<dbReference type="AlphaFoldDB" id="A0A9D9MY77"/>
<sequence length="926" mass="105011">MNNELIRPDYLFEVSWEVCNKVGGIYTVLATKSLYLKAELKRHHILVGPDVWMNTESNPDFIEDPLLYRDWKAQAAAEGLRIRIGRWNIQGHPTAILVDFKQFLTDQNNILTEFWKRFGVDSITGNWDYKESALFGYAAGRVIESFYKHNLSPADKVVAQFHEWMTGAGLLYIKGTRLPIATVFTTHATVVGRCLAGNNLPLYDSMNLYDGDAKARDFNVLARHSLEKKSAQNADVFTTVSEITAKECKQFLQRDIDIVTPNGFENSFTPKSDEEYAQKRSDARNKLVEVATAMSGEEVPENSIFVGIGGRYEWRNKGIDVFIDALDSLNHSSFEGKSIQAFIFIPSGNNGPDKELVAKMAGNGSTYVTRTSHYLIDPEYDIISRRLNELNFNNAIGDKVKVYFIPSYLNGNDGVFNMTYYDLLVGLDLTLFPSYYEPWGYTPLESLAFKVPTATTTLAGFGLWVKEHCPKGHPGITVIPRNDSNYKNVVEDVAGRVKEIARLTKEERKAYMDNAREVSGIALWENNIIYYKKAYSMAIEKVIAEKGAFPEVRDDKTMHYKKIDVNQPSWNSVFVSRHLPDSLKGLETLSRNLWWCWNDSAKALFKSVDEQAWKDSGENPIAMLDKVKLKRYKELEKDSAFLGKLEAVMSEFNAYMALKVERKSPSIAYFCMEYGLDTSLKIYSGGLGILAGDYLKETSDMNTNLVAVGLLYRYGYFTQMLSAQGEQVAKYDAQNFMKIPAFPVRDADGNWMTVSVAFPGRTLNARLWRVDVGRTELYLMDTDYEDNLPEDRSVTHHLYGGDWENRLKQELLLGVGGIRALRKLGLNPEIYHCNEGHAAFTGLERLREYIGQDNLDYPEALEVVRASSLFTTHTPVPAGHDTFDEGLLRKYIGHYPQRLKIDWTTMMGLGKINGENVSEKFSMSIL</sequence>
<evidence type="ECO:0000256" key="2">
    <source>
        <dbReference type="ARBA" id="ARBA00022533"/>
    </source>
</evidence>
<dbReference type="SUPFAM" id="SSF53756">
    <property type="entry name" value="UDP-Glycosyltransferase/glycogen phosphorylase"/>
    <property type="match status" value="2"/>
</dbReference>
<evidence type="ECO:0000259" key="5">
    <source>
        <dbReference type="Pfam" id="PF11897"/>
    </source>
</evidence>
<keyword evidence="4" id="KW-0808">Transferase</keyword>
<dbReference type="NCBIfam" id="TIGR02094">
    <property type="entry name" value="more_P_ylases"/>
    <property type="match status" value="1"/>
</dbReference>
<evidence type="ECO:0000256" key="4">
    <source>
        <dbReference type="ARBA" id="ARBA00022679"/>
    </source>
</evidence>
<evidence type="ECO:0000256" key="3">
    <source>
        <dbReference type="ARBA" id="ARBA00022676"/>
    </source>
</evidence>
<dbReference type="Proteomes" id="UP000823617">
    <property type="component" value="Unassembled WGS sequence"/>
</dbReference>
<protein>
    <submittedName>
        <fullName evidence="6">Alpha-glucan family phosphorylase</fullName>
    </submittedName>
</protein>